<dbReference type="EMBL" id="CAVMBE010000010">
    <property type="protein sequence ID" value="CAK3890213.1"/>
    <property type="molecule type" value="Genomic_DNA"/>
</dbReference>
<reference evidence="8" key="1">
    <citation type="submission" date="2023-11" db="EMBL/GenBank/DDBJ databases">
        <authorList>
            <person name="Alioto T."/>
            <person name="Alioto T."/>
            <person name="Gomez Garrido J."/>
        </authorList>
    </citation>
    <scope>NUCLEOTIDE SEQUENCE</scope>
</reference>
<dbReference type="Gene3D" id="1.25.10.10">
    <property type="entry name" value="Leucine-rich Repeat Variant"/>
    <property type="match status" value="2"/>
</dbReference>
<name>A0AAI8YUJ8_9PEZI</name>
<dbReference type="Pfam" id="PF14500">
    <property type="entry name" value="MMS19_N"/>
    <property type="match status" value="1"/>
</dbReference>
<evidence type="ECO:0000256" key="3">
    <source>
        <dbReference type="ARBA" id="ARBA00022737"/>
    </source>
</evidence>
<dbReference type="GO" id="GO:0006281">
    <property type="term" value="P:DNA repair"/>
    <property type="evidence" value="ECO:0007669"/>
    <property type="project" value="UniProtKB-UniRule"/>
</dbReference>
<keyword evidence="5" id="KW-0227">DNA damage</keyword>
<sequence>MSDIQIYLLEVDKNKPEAHRIASQSAAKLETKQLRLIDLITSLEEYINNKDDGSIRAKAVAYIADVLERLPPRLLSGQERRLLCDFILGRIEGDLEGVGASARALLALEERGKWDSETAQRVVRTFMEHTHPLRQFKLQTERYPVIQLVDRLLAKYRTAIKQLHEDDRRFMDGFVSYFEGEKDPRNLMIVFSLLQVPMAEWDVQGNAQDMFEAVFNYFPITFKPPPDDPYGITAQDLKDRLRNCIAANSDFAPYAFPALLDKLDSTSMNTKRDVLTTIQACVEGYGPNTINLYSVTLWDALKFEVLNVQEEDLAQEALNALAAIAGKFSNAEGPLNSYIRPIVKECNEHLEDAPTKQSQAAARILYSISKAGPLVADKLAKGIFPVLFDLYQSSESIAKRRGLLEVYNQIVKAYLDAQEVGFEFDPEAIKSFAEQALDATIRAVVQAPKAEVSFRLTALNGLSLLVGVRKVLSEVQIARTIDAVDEIILHERIEGHGDISTEAIKTLIQMAHSVPEAIRLQAVPAFMVELPDVPMDRDGHGQVLEAFAQLSKEQQVFDTIVLRLKSKLSSARQQGASKDYQHALLLAILYAFSQGAPLRDEEGIVRSGYFSEYAEPLIVHLHNSLPSERDDFASEVIGRITNFILRQQTPHFQSTVYNRNLEWLSPGTTSRSGLNDQVRILAPFSLYYYAAFRPEIADAANIVSMLRAQANYLLSPEQDLVGTSVVSRHLSLFINKFLEPKAMQTSLEQAGIEVESLLAHDLSIQKISVAFAVVKALLVQGRCGALTTKYLKVLLQTLTKADKPFARRFVTLLAPDDILAKGNHCLISGLYKQKTFSQTVPPLIESVRTADPQTKPNYLIALSGILRWLPYSILKPFLASLIPSLLQSLDLHDPADQEVKFSTLTIFESLLMHDPSIASEHTASLVTRLLNATSTSTPGNPARVRAKALQCLALVPRQLKREAVVPYRRPVVKKLLGCLDDARRNVRAEAVRCRSAWLGLEEGTEEEE</sequence>
<evidence type="ECO:0000256" key="1">
    <source>
        <dbReference type="ARBA" id="ARBA00004123"/>
    </source>
</evidence>
<keyword evidence="3" id="KW-0677">Repeat</keyword>
<evidence type="ECO:0000256" key="2">
    <source>
        <dbReference type="ARBA" id="ARBA00009340"/>
    </source>
</evidence>
<evidence type="ECO:0000256" key="4">
    <source>
        <dbReference type="ARBA" id="ARBA00023242"/>
    </source>
</evidence>
<evidence type="ECO:0000259" key="7">
    <source>
        <dbReference type="Pfam" id="PF14500"/>
    </source>
</evidence>
<gene>
    <name evidence="8" type="ORF">LECACI_7A002293</name>
</gene>
<dbReference type="InterPro" id="IPR016024">
    <property type="entry name" value="ARM-type_fold"/>
</dbReference>
<dbReference type="InterPro" id="IPR029240">
    <property type="entry name" value="MMS19_N"/>
</dbReference>
<keyword evidence="5" id="KW-0234">DNA repair</keyword>
<accession>A0AAI8YUJ8</accession>
<keyword evidence="4 5" id="KW-0539">Nucleus</keyword>
<dbReference type="Pfam" id="PF12460">
    <property type="entry name" value="MMS19_C"/>
    <property type="match status" value="1"/>
</dbReference>
<comment type="subcellular location">
    <subcellularLocation>
        <location evidence="1 5">Nucleus</location>
    </subcellularLocation>
</comment>
<dbReference type="Proteomes" id="UP001296104">
    <property type="component" value="Unassembled WGS sequence"/>
</dbReference>
<dbReference type="SUPFAM" id="SSF48371">
    <property type="entry name" value="ARM repeat"/>
    <property type="match status" value="1"/>
</dbReference>
<evidence type="ECO:0000256" key="5">
    <source>
        <dbReference type="RuleBase" id="RU367072"/>
    </source>
</evidence>
<comment type="function">
    <text evidence="5">Key component of the cytosolic iron-sulfur protein assembly (CIA) complex, a multiprotein complex that mediates the incorporation of iron-sulfur cluster into apoproteins specifically involved in DNA metabolism and genomic integrity. In the CIA complex, MMS19 acts as an adapter between early-acting CIA components and a subset of cellular target iron-sulfur proteins.</text>
</comment>
<dbReference type="GO" id="GO:0005634">
    <property type="term" value="C:nucleus"/>
    <property type="evidence" value="ECO:0007669"/>
    <property type="project" value="UniProtKB-SubCell"/>
</dbReference>
<evidence type="ECO:0000259" key="6">
    <source>
        <dbReference type="Pfam" id="PF12460"/>
    </source>
</evidence>
<comment type="similarity">
    <text evidence="2 5">Belongs to the MET18/MMS19 family.</text>
</comment>
<dbReference type="GO" id="GO:0097361">
    <property type="term" value="C:cytosolic [4Fe-4S] assembly targeting complex"/>
    <property type="evidence" value="ECO:0007669"/>
    <property type="project" value="UniProtKB-UniRule"/>
</dbReference>
<dbReference type="InterPro" id="IPR039920">
    <property type="entry name" value="MMS19"/>
</dbReference>
<proteinExistence type="inferred from homology"/>
<dbReference type="AlphaFoldDB" id="A0AAI8YUJ8"/>
<evidence type="ECO:0000313" key="9">
    <source>
        <dbReference type="Proteomes" id="UP001296104"/>
    </source>
</evidence>
<dbReference type="PANTHER" id="PTHR12891">
    <property type="entry name" value="DNA REPAIR/TRANSCRIPTION PROTEIN MET18/MMS19"/>
    <property type="match status" value="1"/>
</dbReference>
<dbReference type="InterPro" id="IPR011989">
    <property type="entry name" value="ARM-like"/>
</dbReference>
<keyword evidence="9" id="KW-1185">Reference proteome</keyword>
<feature type="domain" description="MMS19 C-terminal" evidence="6">
    <location>
        <begin position="543"/>
        <end position="956"/>
    </location>
</feature>
<dbReference type="PANTHER" id="PTHR12891:SF0">
    <property type="entry name" value="MMS19 NUCLEOTIDE EXCISION REPAIR PROTEIN HOMOLOG"/>
    <property type="match status" value="1"/>
</dbReference>
<feature type="domain" description="MMS19 N-terminal" evidence="7">
    <location>
        <begin position="40"/>
        <end position="307"/>
    </location>
</feature>
<dbReference type="GO" id="GO:0051604">
    <property type="term" value="P:protein maturation"/>
    <property type="evidence" value="ECO:0007669"/>
    <property type="project" value="UniProtKB-UniRule"/>
</dbReference>
<evidence type="ECO:0000313" key="8">
    <source>
        <dbReference type="EMBL" id="CAK3890213.1"/>
    </source>
</evidence>
<comment type="caution">
    <text evidence="8">The sequence shown here is derived from an EMBL/GenBank/DDBJ whole genome shotgun (WGS) entry which is preliminary data.</text>
</comment>
<protein>
    <recommendedName>
        <fullName evidence="5">MMS19 nucleotide excision repair protein</fullName>
    </recommendedName>
</protein>
<dbReference type="GO" id="GO:0016226">
    <property type="term" value="P:iron-sulfur cluster assembly"/>
    <property type="evidence" value="ECO:0007669"/>
    <property type="project" value="UniProtKB-UniRule"/>
</dbReference>
<organism evidence="8 9">
    <name type="scientific">Lecanosticta acicola</name>
    <dbReference type="NCBI Taxonomy" id="111012"/>
    <lineage>
        <taxon>Eukaryota</taxon>
        <taxon>Fungi</taxon>
        <taxon>Dikarya</taxon>
        <taxon>Ascomycota</taxon>
        <taxon>Pezizomycotina</taxon>
        <taxon>Dothideomycetes</taxon>
        <taxon>Dothideomycetidae</taxon>
        <taxon>Mycosphaerellales</taxon>
        <taxon>Mycosphaerellaceae</taxon>
        <taxon>Lecanosticta</taxon>
    </lineage>
</organism>
<dbReference type="InterPro" id="IPR024687">
    <property type="entry name" value="MMS19_C"/>
</dbReference>